<dbReference type="Proteomes" id="UP000266841">
    <property type="component" value="Unassembled WGS sequence"/>
</dbReference>
<reference evidence="2 3" key="1">
    <citation type="journal article" date="2012" name="Genome Biol.">
        <title>Genome and low-iron response of an oceanic diatom adapted to chronic iron limitation.</title>
        <authorList>
            <person name="Lommer M."/>
            <person name="Specht M."/>
            <person name="Roy A.S."/>
            <person name="Kraemer L."/>
            <person name="Andreson R."/>
            <person name="Gutowska M.A."/>
            <person name="Wolf J."/>
            <person name="Bergner S.V."/>
            <person name="Schilhabel M.B."/>
            <person name="Klostermeier U.C."/>
            <person name="Beiko R.G."/>
            <person name="Rosenstiel P."/>
            <person name="Hippler M."/>
            <person name="Laroche J."/>
        </authorList>
    </citation>
    <scope>NUCLEOTIDE SEQUENCE [LARGE SCALE GENOMIC DNA]</scope>
    <source>
        <strain evidence="2 3">CCMP1005</strain>
    </source>
</reference>
<feature type="non-terminal residue" evidence="2">
    <location>
        <position position="317"/>
    </location>
</feature>
<evidence type="ECO:0000313" key="2">
    <source>
        <dbReference type="EMBL" id="EJK59548.1"/>
    </source>
</evidence>
<feature type="compositionally biased region" description="Polar residues" evidence="1">
    <location>
        <begin position="302"/>
        <end position="317"/>
    </location>
</feature>
<feature type="region of interest" description="Disordered" evidence="1">
    <location>
        <begin position="1"/>
        <end position="42"/>
    </location>
</feature>
<feature type="region of interest" description="Disordered" evidence="1">
    <location>
        <begin position="222"/>
        <end position="317"/>
    </location>
</feature>
<protein>
    <submittedName>
        <fullName evidence="2">Uncharacterized protein</fullName>
    </submittedName>
</protein>
<organism evidence="2 3">
    <name type="scientific">Thalassiosira oceanica</name>
    <name type="common">Marine diatom</name>
    <dbReference type="NCBI Taxonomy" id="159749"/>
    <lineage>
        <taxon>Eukaryota</taxon>
        <taxon>Sar</taxon>
        <taxon>Stramenopiles</taxon>
        <taxon>Ochrophyta</taxon>
        <taxon>Bacillariophyta</taxon>
        <taxon>Coscinodiscophyceae</taxon>
        <taxon>Thalassiosirophycidae</taxon>
        <taxon>Thalassiosirales</taxon>
        <taxon>Thalassiosiraceae</taxon>
        <taxon>Thalassiosira</taxon>
    </lineage>
</organism>
<feature type="compositionally biased region" description="Basic and acidic residues" evidence="1">
    <location>
        <begin position="1"/>
        <end position="10"/>
    </location>
</feature>
<accession>K0S0D8</accession>
<gene>
    <name evidence="2" type="ORF">THAOC_20209</name>
</gene>
<sequence length="317" mass="35089">MDVDKARTSPDDGSATGQSQRLASFEGASDEPSSLPPTTRGRNELFRKINRDYLENTGILLTAEKLCEKWNIAVDPPDDPTLILDIEGLHEMFGRLSEITDEEEVRALRKYAVRNMATLGVLEVRQQPRLCQLHDAIRVKCVEWDSSIDSSYDALAFTTFTQSIRDFEPLEATYYRLAQQLWGDDIERDEEEQECQAGRSHYIRDLEERIARLSRHIDEIEAATDEGTTNVGHPDDNSSQSLLHEVESDDPNKGSGTHDCAVSDDGQLSTPPLAQSSVSGDDGAHDIGMSWAEVDDDDDTSANDSGAANESATQPIS</sequence>
<feature type="compositionally biased region" description="Polar residues" evidence="1">
    <location>
        <begin position="226"/>
        <end position="242"/>
    </location>
</feature>
<keyword evidence="3" id="KW-1185">Reference proteome</keyword>
<feature type="compositionally biased region" description="Polar residues" evidence="1">
    <location>
        <begin position="266"/>
        <end position="279"/>
    </location>
</feature>
<comment type="caution">
    <text evidence="2">The sequence shown here is derived from an EMBL/GenBank/DDBJ whole genome shotgun (WGS) entry which is preliminary data.</text>
</comment>
<dbReference type="AlphaFoldDB" id="K0S0D8"/>
<name>K0S0D8_THAOC</name>
<evidence type="ECO:0000313" key="3">
    <source>
        <dbReference type="Proteomes" id="UP000266841"/>
    </source>
</evidence>
<proteinExistence type="predicted"/>
<evidence type="ECO:0000256" key="1">
    <source>
        <dbReference type="SAM" id="MobiDB-lite"/>
    </source>
</evidence>
<dbReference type="EMBL" id="AGNL01022715">
    <property type="protein sequence ID" value="EJK59548.1"/>
    <property type="molecule type" value="Genomic_DNA"/>
</dbReference>